<dbReference type="InterPro" id="IPR004504">
    <property type="entry name" value="DNA_repair_RadA"/>
</dbReference>
<dbReference type="Gene3D" id="3.30.230.10">
    <property type="match status" value="1"/>
</dbReference>
<proteinExistence type="inferred from homology"/>
<dbReference type="GO" id="GO:0016787">
    <property type="term" value="F:hydrolase activity"/>
    <property type="evidence" value="ECO:0007669"/>
    <property type="project" value="UniProtKB-KW"/>
</dbReference>
<dbReference type="SUPFAM" id="SSF54211">
    <property type="entry name" value="Ribosomal protein S5 domain 2-like"/>
    <property type="match status" value="1"/>
</dbReference>
<keyword evidence="9" id="KW-0238">DNA-binding</keyword>
<protein>
    <submittedName>
        <fullName evidence="12">Unannotated protein</fullName>
    </submittedName>
</protein>
<dbReference type="GO" id="GO:0005524">
    <property type="term" value="F:ATP binding"/>
    <property type="evidence" value="ECO:0007669"/>
    <property type="project" value="UniProtKB-KW"/>
</dbReference>
<dbReference type="GO" id="GO:0140664">
    <property type="term" value="F:ATP-dependent DNA damage sensor activity"/>
    <property type="evidence" value="ECO:0007669"/>
    <property type="project" value="InterPro"/>
</dbReference>
<dbReference type="EMBL" id="CAEZTT010000012">
    <property type="protein sequence ID" value="CAB4569922.1"/>
    <property type="molecule type" value="Genomic_DNA"/>
</dbReference>
<dbReference type="GO" id="GO:0005829">
    <property type="term" value="C:cytosol"/>
    <property type="evidence" value="ECO:0007669"/>
    <property type="project" value="TreeGrafter"/>
</dbReference>
<name>A0A6J6E0N3_9ZZZZ</name>
<keyword evidence="1" id="KW-0479">Metal-binding</keyword>
<accession>A0A6J6E0N3</accession>
<dbReference type="InterPro" id="IPR014721">
    <property type="entry name" value="Ribsml_uS5_D2-typ_fold_subgr"/>
</dbReference>
<dbReference type="GO" id="GO:0000725">
    <property type="term" value="P:recombinational repair"/>
    <property type="evidence" value="ECO:0007669"/>
    <property type="project" value="TreeGrafter"/>
</dbReference>
<reference evidence="12" key="1">
    <citation type="submission" date="2020-05" db="EMBL/GenBank/DDBJ databases">
        <authorList>
            <person name="Chiriac C."/>
            <person name="Salcher M."/>
            <person name="Ghai R."/>
            <person name="Kavagutti S V."/>
        </authorList>
    </citation>
    <scope>NUCLEOTIDE SEQUENCE</scope>
</reference>
<keyword evidence="8" id="KW-0346">Stress response</keyword>
<evidence type="ECO:0000256" key="8">
    <source>
        <dbReference type="ARBA" id="ARBA00023016"/>
    </source>
</evidence>
<dbReference type="GO" id="GO:0003684">
    <property type="term" value="F:damaged DNA binding"/>
    <property type="evidence" value="ECO:0007669"/>
    <property type="project" value="InterPro"/>
</dbReference>
<dbReference type="Pfam" id="PF13481">
    <property type="entry name" value="AAA_25"/>
    <property type="match status" value="1"/>
</dbReference>
<keyword evidence="10" id="KW-0234">DNA repair</keyword>
<organism evidence="12">
    <name type="scientific">freshwater metagenome</name>
    <dbReference type="NCBI Taxonomy" id="449393"/>
    <lineage>
        <taxon>unclassified sequences</taxon>
        <taxon>metagenomes</taxon>
        <taxon>ecological metagenomes</taxon>
    </lineage>
</organism>
<dbReference type="CDD" id="cd01121">
    <property type="entry name" value="RadA_SMS_N"/>
    <property type="match status" value="1"/>
</dbReference>
<evidence type="ECO:0000256" key="5">
    <source>
        <dbReference type="ARBA" id="ARBA00022801"/>
    </source>
</evidence>
<dbReference type="HAMAP" id="MF_01498">
    <property type="entry name" value="RadA_bact"/>
    <property type="match status" value="1"/>
</dbReference>
<evidence type="ECO:0000256" key="9">
    <source>
        <dbReference type="ARBA" id="ARBA00023125"/>
    </source>
</evidence>
<evidence type="ECO:0000256" key="7">
    <source>
        <dbReference type="ARBA" id="ARBA00022840"/>
    </source>
</evidence>
<feature type="domain" description="RecA family profile 1" evidence="11">
    <location>
        <begin position="62"/>
        <end position="211"/>
    </location>
</feature>
<dbReference type="PRINTS" id="PR01874">
    <property type="entry name" value="DNAREPAIRADA"/>
</dbReference>
<dbReference type="InterPro" id="IPR041166">
    <property type="entry name" value="Rubredoxin_2"/>
</dbReference>
<keyword evidence="3" id="KW-0227">DNA damage</keyword>
<dbReference type="Pfam" id="PF18073">
    <property type="entry name" value="Zn_ribbon_LapB"/>
    <property type="match status" value="1"/>
</dbReference>
<evidence type="ECO:0000313" key="12">
    <source>
        <dbReference type="EMBL" id="CAB4569922.1"/>
    </source>
</evidence>
<evidence type="ECO:0000256" key="3">
    <source>
        <dbReference type="ARBA" id="ARBA00022763"/>
    </source>
</evidence>
<dbReference type="PANTHER" id="PTHR32472:SF10">
    <property type="entry name" value="DNA REPAIR PROTEIN RADA-LIKE PROTEIN"/>
    <property type="match status" value="1"/>
</dbReference>
<gene>
    <name evidence="12" type="ORF">UFOPK1726_00210</name>
</gene>
<evidence type="ECO:0000259" key="11">
    <source>
        <dbReference type="PROSITE" id="PS50162"/>
    </source>
</evidence>
<dbReference type="SUPFAM" id="SSF52540">
    <property type="entry name" value="P-loop containing nucleoside triphosphate hydrolases"/>
    <property type="match status" value="1"/>
</dbReference>
<keyword evidence="7" id="KW-0067">ATP-binding</keyword>
<dbReference type="PROSITE" id="PS50162">
    <property type="entry name" value="RECA_2"/>
    <property type="match status" value="1"/>
</dbReference>
<evidence type="ECO:0000256" key="2">
    <source>
        <dbReference type="ARBA" id="ARBA00022741"/>
    </source>
</evidence>
<keyword evidence="6" id="KW-0862">Zinc</keyword>
<dbReference type="GO" id="GO:0008270">
    <property type="term" value="F:zinc ion binding"/>
    <property type="evidence" value="ECO:0007669"/>
    <property type="project" value="UniProtKB-KW"/>
</dbReference>
<evidence type="ECO:0000256" key="10">
    <source>
        <dbReference type="ARBA" id="ARBA00023204"/>
    </source>
</evidence>
<dbReference type="Gene3D" id="3.40.50.300">
    <property type="entry name" value="P-loop containing nucleotide triphosphate hydrolases"/>
    <property type="match status" value="1"/>
</dbReference>
<dbReference type="FunFam" id="3.40.50.300:FF:000050">
    <property type="entry name" value="DNA repair protein RadA"/>
    <property type="match status" value="1"/>
</dbReference>
<dbReference type="InterPro" id="IPR003593">
    <property type="entry name" value="AAA+_ATPase"/>
</dbReference>
<dbReference type="SMART" id="SM00382">
    <property type="entry name" value="AAA"/>
    <property type="match status" value="1"/>
</dbReference>
<evidence type="ECO:0000256" key="4">
    <source>
        <dbReference type="ARBA" id="ARBA00022771"/>
    </source>
</evidence>
<dbReference type="InterPro" id="IPR020588">
    <property type="entry name" value="RecA_ATP-bd"/>
</dbReference>
<dbReference type="InterPro" id="IPR020568">
    <property type="entry name" value="Ribosomal_Su5_D2-typ_SF"/>
</dbReference>
<keyword evidence="5" id="KW-0378">Hydrolase</keyword>
<dbReference type="InterPro" id="IPR027417">
    <property type="entry name" value="P-loop_NTPase"/>
</dbReference>
<dbReference type="NCBIfam" id="TIGR00416">
    <property type="entry name" value="sms"/>
    <property type="match status" value="1"/>
</dbReference>
<evidence type="ECO:0000256" key="1">
    <source>
        <dbReference type="ARBA" id="ARBA00022723"/>
    </source>
</evidence>
<dbReference type="Pfam" id="PF13541">
    <property type="entry name" value="ChlI"/>
    <property type="match status" value="1"/>
</dbReference>
<dbReference type="AlphaFoldDB" id="A0A6J6E0N3"/>
<sequence length="449" mass="47513">MAKTKSLFKCTECGWESAKWVGRCGECQAWSTLIEAGRTLGSTQPVKLTQYAVPITDTQIMEANKTSTQIAELDRVLGGGIVPGSVILLAGEPGIGKSTLLLEVAAAWAKSVGDSLYLSAEESAAQVKLRAERIAAVHDRLYLAAETDLATILGLIEHHQPKLVIVDSIQTISSSELDGAAGGVAQVRESAAALISAAKRSQTAIILVGHVTKEGTIAGPRMLEHIVDVVLNFDGDRHTSLRILRSVKNRYGATDEIGCFDLAESGLVEVKDPSELFRTSRKQPIAGTCLTVSMEGQRPLITELQALVATSSLVSPRRATSGVDSSRVSMVLAVLERKAGIKVAKDDCYVATVGGLKIVEPAADLAIALSIASAAKEKPIDPTVVAIGEIGLTGEIRRATNVNRRLSEAERLGMSHAIVPAGTTYSGKLKVHQVDDLADAINVLNQLSK</sequence>
<evidence type="ECO:0000256" key="6">
    <source>
        <dbReference type="ARBA" id="ARBA00022833"/>
    </source>
</evidence>
<keyword evidence="2" id="KW-0547">Nucleotide-binding</keyword>
<dbReference type="PANTHER" id="PTHR32472">
    <property type="entry name" value="DNA REPAIR PROTEIN RADA"/>
    <property type="match status" value="1"/>
</dbReference>
<keyword evidence="4" id="KW-0863">Zinc-finger</keyword>